<dbReference type="KEGG" id="edi:EDI_172540"/>
<dbReference type="GO" id="GO:0016020">
    <property type="term" value="C:membrane"/>
    <property type="evidence" value="ECO:0007669"/>
    <property type="project" value="UniProtKB-SubCell"/>
</dbReference>
<evidence type="ECO:0000259" key="4">
    <source>
        <dbReference type="Pfam" id="PF25037"/>
    </source>
</evidence>
<dbReference type="VEuPathDB" id="AmoebaDB:EDI_172540"/>
<evidence type="ECO:0000256" key="3">
    <source>
        <dbReference type="ARBA" id="ARBA00033718"/>
    </source>
</evidence>
<keyword evidence="6" id="KW-1185">Reference proteome</keyword>
<dbReference type="GO" id="GO:0045053">
    <property type="term" value="P:protein retention in Golgi apparatus"/>
    <property type="evidence" value="ECO:0007669"/>
    <property type="project" value="TreeGrafter"/>
</dbReference>
<evidence type="ECO:0000313" key="5">
    <source>
        <dbReference type="EMBL" id="EDR25597.1"/>
    </source>
</evidence>
<name>B0EIP6_ENTDS</name>
<protein>
    <recommendedName>
        <fullName evidence="4">Intermembrane lipid transfer protein VPS13-like C-terminal domain-containing protein</fullName>
    </recommendedName>
</protein>
<comment type="function">
    <text evidence="3">Mediates the transfer of lipids between membranes at organelle contact sites.</text>
</comment>
<dbReference type="EMBL" id="DS549481">
    <property type="protein sequence ID" value="EDR25597.1"/>
    <property type="molecule type" value="Genomic_DNA"/>
</dbReference>
<gene>
    <name evidence="5" type="ORF">EDI_172540</name>
</gene>
<dbReference type="GeneID" id="5883149"/>
<sequence>MSTRIRFKMRAGGVNLTVAQSQFKVEEFNGIILTTEKEIKISIGKLKVIDIEKKEQILESEETKESINIKYKYGKNSMCRIEYNSPKLLLVPDVINRIWESLKEVIRYGINIFQEKEKKDIQITQKERLSDLKPPKNRNNVMNQITKEKEINKEKVINERYRLNIVFDLNESQLIFKNNEGNSLLIYATLKGNTVIENGRMTSLNILSNNLSLISKTLMRNEKIQIVNINSFNITTKIGIVPNINLFIDSINTEFSNRDLDITIKLIKEFKENIESISILFNQPIEINKKEISKEGFEFQIHHIIEEDIKSKSILFPKIVFNIIIKNVEMILSSEFISQQGQTVKSCKSLILSTESFLMDFNEKQMEMTINKIQIQYTNISNKKWIIEPLVEPFDIKGKCILPKFQIEISPKKFLIINITPEFIISMNNLFENWAKSINEEYYKNKGNCKIINRVGGKLTIQMKTKTITIEKDSTFEMSLFSERNIQIIIHDFDPITISTLTNEKQYKTIYEVKKNEKTIGCILVKIHFYQRIQIIIISSIVIFKNKTSIPLQLIWNNFETNCFENQTSSFLPMIGINSLKLVIKSAKNHSKYNTLFIIHSLYSKLFKNECTIIRHIDIDDYIDVYFHFRNSIRLGSTCITPLTIVFNSPLTFVNNLPLKLLITCVKNENSFSNDSSTPLSHSSLFQNSKFNSLKELNNKVLPLNNPFVCSTSPSKIIQQSSINQKDILSPSSSLPSQNKNFNLIQSTQQPNPVISTNNTSWISSKEKIQVVVEPFSKGSVTFASLNETIHYFITVLSVADGYVFNSNIMKSSKITYSINQKELPLLIIGSYYFRQRIQENNIIFECPYYIKNDSQITLSIKNYGEVHSIHSYYLYAPVPNKNEKNIFLMDSIIFLEPNNKVSNDFIDLQLGEVKTIHINNHNLYTRVLPHKINNQITSSLRIIIKPHFIFQNLTNEVFNVKNNCLNIKLFPSDKIPIHFTKINIEIVENYGIVLNLTQIDEYQILLKTNNTYKIFNIKTQNHKGSFYTFISGCEQPFLRLDNRTNESFQVKQFGTKLIVRLIPQHSVPFAWTDPDGCRSLIINEDTIDPLNVDTEFVVNKRRVLIDIEDNTTVITVGASKRKKEQVKWSVGVSLPSFGISLFRKNAKEELSLNIKSILLEIIRTDRHLGLEMQFDYIQLDFQSLDILKNPVIISPRPLDWIYDPNKSFFHIGLLLITPTKGNLFQLRYISKATVTIQPLEVLIEPDILQHIYETIKEYPTLFMIKNNTNTPTTKNERRMIIKDFELNSIDVNISINKATTKPPKYSKLVKLVYQIAEMDIDRIPVRINKLIILNKQFSTNTFINQIKDQLMDGLGNLKWIVVGKLFGLRAIIGNSSDSTNQEQTVFRITSMDGIDEITKNECDLFFNRTYLTDSIDSKNFCVTSSKTQDNTSIKDVPRSLVKAQQSTFEYSLKDGTKNLVSSVARGVKGVWKTSVGLTDLAGTQKKQLAPAGFIGGALVGTAGIVVKPLDGIVGFFKSVNDGLTGISFGQIAKERIRPPRYCPEQIICFDYLQSQGWSMLMEADGGAFKELKFYDWIKQFADNKIKGIIFTLESMIGVEKEFGELTKSKWKIPYQLIDSFGFDGNNIVVALKVSSKSKMFQRSIDRFIIKDWSIDYLVRINEIINSIKQRIN</sequence>
<feature type="domain" description="Intermembrane lipid transfer protein VPS13-like C-terminal" evidence="4">
    <location>
        <begin position="1537"/>
        <end position="1638"/>
    </location>
</feature>
<dbReference type="InterPro" id="IPR056748">
    <property type="entry name" value="VPS13-like_C"/>
</dbReference>
<dbReference type="PANTHER" id="PTHR16166">
    <property type="entry name" value="VACUOLAR PROTEIN SORTING-ASSOCIATED PROTEIN VPS13"/>
    <property type="match status" value="1"/>
</dbReference>
<proteinExistence type="inferred from homology"/>
<dbReference type="Proteomes" id="UP000008076">
    <property type="component" value="Unassembled WGS sequence"/>
</dbReference>
<evidence type="ECO:0000313" key="6">
    <source>
        <dbReference type="Proteomes" id="UP000008076"/>
    </source>
</evidence>
<evidence type="ECO:0000256" key="2">
    <source>
        <dbReference type="ARBA" id="ARBA00006545"/>
    </source>
</evidence>
<organism evidence="6">
    <name type="scientific">Entamoeba dispar (strain ATCC PRA-260 / SAW760)</name>
    <dbReference type="NCBI Taxonomy" id="370354"/>
    <lineage>
        <taxon>Eukaryota</taxon>
        <taxon>Amoebozoa</taxon>
        <taxon>Evosea</taxon>
        <taxon>Archamoebae</taxon>
        <taxon>Mastigamoebida</taxon>
        <taxon>Entamoebidae</taxon>
        <taxon>Entamoeba</taxon>
    </lineage>
</organism>
<comment type="subcellular location">
    <subcellularLocation>
        <location evidence="1">Membrane</location>
        <topology evidence="1">Peripheral membrane protein</topology>
    </subcellularLocation>
</comment>
<dbReference type="OrthoDB" id="29675at2759"/>
<comment type="similarity">
    <text evidence="2">Belongs to the VPS13 family.</text>
</comment>
<evidence type="ECO:0000256" key="1">
    <source>
        <dbReference type="ARBA" id="ARBA00004170"/>
    </source>
</evidence>
<dbReference type="OMA" id="QMEMTIN"/>
<dbReference type="RefSeq" id="XP_001738087.1">
    <property type="nucleotide sequence ID" value="XM_001738035.1"/>
</dbReference>
<dbReference type="InterPro" id="IPR026847">
    <property type="entry name" value="VPS13"/>
</dbReference>
<dbReference type="GO" id="GO:0006623">
    <property type="term" value="P:protein targeting to vacuole"/>
    <property type="evidence" value="ECO:0007669"/>
    <property type="project" value="TreeGrafter"/>
</dbReference>
<dbReference type="eggNOG" id="ENOG502RDSM">
    <property type="taxonomic scope" value="Eukaryota"/>
</dbReference>
<dbReference type="Pfam" id="PF25037">
    <property type="entry name" value="VPS13_C"/>
    <property type="match status" value="1"/>
</dbReference>
<dbReference type="PANTHER" id="PTHR16166:SF93">
    <property type="entry name" value="INTERMEMBRANE LIPID TRANSFER PROTEIN VPS13"/>
    <property type="match status" value="1"/>
</dbReference>
<reference evidence="6" key="1">
    <citation type="submission" date="2007-12" db="EMBL/GenBank/DDBJ databases">
        <title>Annotation of Entamoeba dispar SAW760.</title>
        <authorList>
            <person name="Lorenzi H."/>
            <person name="Inman J."/>
            <person name="Schobel S."/>
            <person name="Amedeo P."/>
            <person name="Caler E."/>
        </authorList>
    </citation>
    <scope>NUCLEOTIDE SEQUENCE [LARGE SCALE GENOMIC DNA]</scope>
    <source>
        <strain evidence="6">ATCC PRA-260 / SAW760</strain>
    </source>
</reference>
<accession>B0EIP6</accession>